<protein>
    <submittedName>
        <fullName evidence="1">Clavaminate synthase-like protein</fullName>
    </submittedName>
</protein>
<accession>A0A1E7FG83</accession>
<organism evidence="1 2">
    <name type="scientific">Fragilariopsis cylindrus CCMP1102</name>
    <dbReference type="NCBI Taxonomy" id="635003"/>
    <lineage>
        <taxon>Eukaryota</taxon>
        <taxon>Sar</taxon>
        <taxon>Stramenopiles</taxon>
        <taxon>Ochrophyta</taxon>
        <taxon>Bacillariophyta</taxon>
        <taxon>Bacillariophyceae</taxon>
        <taxon>Bacillariophycidae</taxon>
        <taxon>Bacillariales</taxon>
        <taxon>Bacillariaceae</taxon>
        <taxon>Fragilariopsis</taxon>
    </lineage>
</organism>
<dbReference type="OrthoDB" id="438224at2759"/>
<keyword evidence="2" id="KW-1185">Reference proteome</keyword>
<dbReference type="Proteomes" id="UP000095751">
    <property type="component" value="Unassembled WGS sequence"/>
</dbReference>
<dbReference type="EMBL" id="KV784357">
    <property type="protein sequence ID" value="OEU17157.1"/>
    <property type="molecule type" value="Genomic_DNA"/>
</dbReference>
<gene>
    <name evidence="1" type="ORF">FRACYDRAFT_225138</name>
</gene>
<dbReference type="PANTHER" id="PTHR48420:SF1">
    <property type="entry name" value="NON-HAEM DIOXYGENASE N-TERMINAL DOMAIN-CONTAINING PROTEIN"/>
    <property type="match status" value="1"/>
</dbReference>
<dbReference type="SUPFAM" id="SSF51197">
    <property type="entry name" value="Clavaminate synthase-like"/>
    <property type="match status" value="1"/>
</dbReference>
<dbReference type="AlphaFoldDB" id="A0A1E7FG83"/>
<reference evidence="1 2" key="1">
    <citation type="submission" date="2016-09" db="EMBL/GenBank/DDBJ databases">
        <title>Extensive genetic diversity and differential bi-allelic expression allows diatom success in the polar Southern Ocean.</title>
        <authorList>
            <consortium name="DOE Joint Genome Institute"/>
            <person name="Mock T."/>
            <person name="Otillar R.P."/>
            <person name="Strauss J."/>
            <person name="Dupont C."/>
            <person name="Frickenhaus S."/>
            <person name="Maumus F."/>
            <person name="Mcmullan M."/>
            <person name="Sanges R."/>
            <person name="Schmutz J."/>
            <person name="Toseland A."/>
            <person name="Valas R."/>
            <person name="Veluchamy A."/>
            <person name="Ward B.J."/>
            <person name="Allen A."/>
            <person name="Barry K."/>
            <person name="Falciatore A."/>
            <person name="Ferrante M."/>
            <person name="Fortunato A.E."/>
            <person name="Gloeckner G."/>
            <person name="Gruber A."/>
            <person name="Hipkin R."/>
            <person name="Janech M."/>
            <person name="Kroth P."/>
            <person name="Leese F."/>
            <person name="Lindquist E."/>
            <person name="Lyon B.R."/>
            <person name="Martin J."/>
            <person name="Mayer C."/>
            <person name="Parker M."/>
            <person name="Quesneville H."/>
            <person name="Raymond J."/>
            <person name="Uhlig C."/>
            <person name="Valentin K.U."/>
            <person name="Worden A.Z."/>
            <person name="Armbrust E.V."/>
            <person name="Bowler C."/>
            <person name="Green B."/>
            <person name="Moulton V."/>
            <person name="Van Oosterhout C."/>
            <person name="Grigoriev I."/>
        </authorList>
    </citation>
    <scope>NUCLEOTIDE SEQUENCE [LARGE SCALE GENOMIC DNA]</scope>
    <source>
        <strain evidence="1 2">CCMP1102</strain>
    </source>
</reference>
<dbReference type="InParanoid" id="A0A1E7FG83"/>
<dbReference type="KEGG" id="fcy:FRACYDRAFT_225138"/>
<dbReference type="InterPro" id="IPR027443">
    <property type="entry name" value="IPNS-like_sf"/>
</dbReference>
<evidence type="ECO:0000313" key="1">
    <source>
        <dbReference type="EMBL" id="OEU17157.1"/>
    </source>
</evidence>
<dbReference type="Gene3D" id="2.60.120.330">
    <property type="entry name" value="B-lactam Antibiotic, Isopenicillin N Synthase, Chain"/>
    <property type="match status" value="1"/>
</dbReference>
<dbReference type="PANTHER" id="PTHR48420">
    <property type="entry name" value="NON-HAEM DIOXYGENASE N-TERMINAL DOMAIN-CONTAINING PROTEIN"/>
    <property type="match status" value="1"/>
</dbReference>
<sequence length="272" mass="30281">MAFGKEGVGIIGIRNVPGFVDAKRNLLSLSHSLAHLPQKELNDLEDPETLWNSGWSHGKEKLKNDTPDINKASYYYNPIIDVPGTEEERNKFPLSYPCNRWPKKESLPTFEQACKEFGSMMKTVAVELCSHIDTYAHSVNKSYPPQSLYETLANTEKVKGRLLYYYPLPGEDQKEASTPNATDDSWIGWHNDSGFLTCLSGGLWMEPNGTILPDPPSNIAGLYVVDRKDQVLQVKLPMDCMGIQIGECTQIITGGAVIATPHCCEDSNKVED</sequence>
<name>A0A1E7FG83_9STRA</name>
<evidence type="ECO:0000313" key="2">
    <source>
        <dbReference type="Proteomes" id="UP000095751"/>
    </source>
</evidence>
<proteinExistence type="predicted"/>